<evidence type="ECO:0000313" key="3">
    <source>
        <dbReference type="Proteomes" id="UP000250831"/>
    </source>
</evidence>
<evidence type="ECO:0000313" key="2">
    <source>
        <dbReference type="EMBL" id="PUV24156.1"/>
    </source>
</evidence>
<accession>A0A363NTL5</accession>
<evidence type="ECO:0000256" key="1">
    <source>
        <dbReference type="ARBA" id="ARBA00010751"/>
    </source>
</evidence>
<organism evidence="2 3">
    <name type="scientific">Sphingobacterium athyrii</name>
    <dbReference type="NCBI Taxonomy" id="2152717"/>
    <lineage>
        <taxon>Bacteria</taxon>
        <taxon>Pseudomonadati</taxon>
        <taxon>Bacteroidota</taxon>
        <taxon>Sphingobacteriia</taxon>
        <taxon>Sphingobacteriales</taxon>
        <taxon>Sphingobacteriaceae</taxon>
        <taxon>Sphingobacterium</taxon>
    </lineage>
</organism>
<dbReference type="EMBL" id="QCXX01000003">
    <property type="protein sequence ID" value="PUV24156.1"/>
    <property type="molecule type" value="Genomic_DNA"/>
</dbReference>
<dbReference type="InterPro" id="IPR002765">
    <property type="entry name" value="UPF0145_YbjQ-like"/>
</dbReference>
<proteinExistence type="inferred from homology"/>
<comment type="caution">
    <text evidence="2">The sequence shown here is derived from an EMBL/GenBank/DDBJ whole genome shotgun (WGS) entry which is preliminary data.</text>
</comment>
<dbReference type="RefSeq" id="WP_108634084.1">
    <property type="nucleotide sequence ID" value="NZ_QCXX01000003.1"/>
</dbReference>
<dbReference type="PANTHER" id="PTHR34068">
    <property type="entry name" value="UPF0145 PROTEIN YBJQ"/>
    <property type="match status" value="1"/>
</dbReference>
<sequence length="353" mass="39958">MIVTTTNSIEGREISRYYDPIAAHVVIGTNIFSDIGASYVDFFGGRSTSYEKKMQEMYKRVTETLKQRAQAIRADAIIGLSVDIDEISGKGSQMFMITAVGTPVHLKEVARVPMEKQDDLLDGELIQQKVRADIILENYKTVESINRETAEFIATSGLREFEPLIFRAMNEDYDSGIDQSPKDKQEILFRYFDYLPDEEAIAILYNALSEGNLTTLQVKRINAIITSSNFIDYTKAVNLLNSNIYARRIALKIFSLDKDWYSKEDIAILKSLEGDALAKFFPEIVQVEESKGMFSSGKEVWRCGCGHTNKLDNSNCGSCTRDKRGFKEKSLKPEEVQGMVNRRIQVIERLGTI</sequence>
<name>A0A363NTL5_9SPHI</name>
<comment type="similarity">
    <text evidence="1">Belongs to the UPF0145 family.</text>
</comment>
<dbReference type="AlphaFoldDB" id="A0A363NTL5"/>
<keyword evidence="3" id="KW-1185">Reference proteome</keyword>
<dbReference type="InterPro" id="IPR035439">
    <property type="entry name" value="UPF0145_dom_sf"/>
</dbReference>
<dbReference type="OrthoDB" id="9796448at2"/>
<dbReference type="SUPFAM" id="SSF117782">
    <property type="entry name" value="YbjQ-like"/>
    <property type="match status" value="1"/>
</dbReference>
<dbReference type="Gene3D" id="3.30.110.70">
    <property type="entry name" value="Hypothetical protein apc22750. Chain B"/>
    <property type="match status" value="1"/>
</dbReference>
<dbReference type="Pfam" id="PF01906">
    <property type="entry name" value="YbjQ_1"/>
    <property type="match status" value="1"/>
</dbReference>
<dbReference type="PANTHER" id="PTHR34068:SF1">
    <property type="entry name" value="UPF0145 PROTEIN YBJQ"/>
    <property type="match status" value="1"/>
</dbReference>
<dbReference type="Proteomes" id="UP000250831">
    <property type="component" value="Unassembled WGS sequence"/>
</dbReference>
<reference evidence="2 3" key="1">
    <citation type="submission" date="2018-04" db="EMBL/GenBank/DDBJ databases">
        <title>Sphingobacterium sp. M46 Genome.</title>
        <authorList>
            <person name="Cheng J."/>
            <person name="Li Y."/>
        </authorList>
    </citation>
    <scope>NUCLEOTIDE SEQUENCE [LARGE SCALE GENOMIC DNA]</scope>
    <source>
        <strain evidence="2 3">M46</strain>
    </source>
</reference>
<protein>
    <submittedName>
        <fullName evidence="2">Uncharacterized protein</fullName>
    </submittedName>
</protein>
<gene>
    <name evidence="2" type="ORF">DCO56_12380</name>
</gene>